<protein>
    <submittedName>
        <fullName evidence="1">Uncharacterized protein</fullName>
    </submittedName>
</protein>
<evidence type="ECO:0000313" key="2">
    <source>
        <dbReference type="Proteomes" id="UP000324222"/>
    </source>
</evidence>
<sequence length="119" mass="12800">MFRDSTVPGDALIVSSPATQRAALLKRLPGAGCRVLGAGYRVLGAIASVLYRGSKCGLIQTFRGHEALSLIVYSALRSAYSVKRGRQQHVQVWSGMKSGTCVWIKLAIWCQHTVVVPGS</sequence>
<organism evidence="1 2">
    <name type="scientific">Portunus trituberculatus</name>
    <name type="common">Swimming crab</name>
    <name type="synonym">Neptunus trituberculatus</name>
    <dbReference type="NCBI Taxonomy" id="210409"/>
    <lineage>
        <taxon>Eukaryota</taxon>
        <taxon>Metazoa</taxon>
        <taxon>Ecdysozoa</taxon>
        <taxon>Arthropoda</taxon>
        <taxon>Crustacea</taxon>
        <taxon>Multicrustacea</taxon>
        <taxon>Malacostraca</taxon>
        <taxon>Eumalacostraca</taxon>
        <taxon>Eucarida</taxon>
        <taxon>Decapoda</taxon>
        <taxon>Pleocyemata</taxon>
        <taxon>Brachyura</taxon>
        <taxon>Eubrachyura</taxon>
        <taxon>Portunoidea</taxon>
        <taxon>Portunidae</taxon>
        <taxon>Portuninae</taxon>
        <taxon>Portunus</taxon>
    </lineage>
</organism>
<accession>A0A5B7D6Y9</accession>
<dbReference type="EMBL" id="VSRR010000556">
    <property type="protein sequence ID" value="MPC17062.1"/>
    <property type="molecule type" value="Genomic_DNA"/>
</dbReference>
<proteinExistence type="predicted"/>
<keyword evidence="2" id="KW-1185">Reference proteome</keyword>
<name>A0A5B7D6Y9_PORTR</name>
<evidence type="ECO:0000313" key="1">
    <source>
        <dbReference type="EMBL" id="MPC17062.1"/>
    </source>
</evidence>
<reference evidence="1 2" key="1">
    <citation type="submission" date="2019-05" db="EMBL/GenBank/DDBJ databases">
        <title>Another draft genome of Portunus trituberculatus and its Hox gene families provides insights of decapod evolution.</title>
        <authorList>
            <person name="Jeong J.-H."/>
            <person name="Song I."/>
            <person name="Kim S."/>
            <person name="Choi T."/>
            <person name="Kim D."/>
            <person name="Ryu S."/>
            <person name="Kim W."/>
        </authorList>
    </citation>
    <scope>NUCLEOTIDE SEQUENCE [LARGE SCALE GENOMIC DNA]</scope>
    <source>
        <tissue evidence="1">Muscle</tissue>
    </source>
</reference>
<dbReference type="Proteomes" id="UP000324222">
    <property type="component" value="Unassembled WGS sequence"/>
</dbReference>
<comment type="caution">
    <text evidence="1">The sequence shown here is derived from an EMBL/GenBank/DDBJ whole genome shotgun (WGS) entry which is preliminary data.</text>
</comment>
<gene>
    <name evidence="1" type="ORF">E2C01_009908</name>
</gene>
<dbReference type="AlphaFoldDB" id="A0A5B7D6Y9"/>